<sequence length="96" mass="10615">MVISAVFWVLLFWERRKAEPHEEIPLGVGPSRKHPWQAHAYVVVAAGLMGLSAPYLSDALGIGGFLLCFIPVLIYGVLLVLHNRKVKQHATGQVTQ</sequence>
<feature type="transmembrane region" description="Helical" evidence="1">
    <location>
        <begin position="59"/>
        <end position="81"/>
    </location>
</feature>
<evidence type="ECO:0000313" key="2">
    <source>
        <dbReference type="EMBL" id="GAA2028800.1"/>
    </source>
</evidence>
<accession>A0ABN2U3X2</accession>
<proteinExistence type="predicted"/>
<keyword evidence="1" id="KW-0472">Membrane</keyword>
<protein>
    <submittedName>
        <fullName evidence="2">Uncharacterized protein</fullName>
    </submittedName>
</protein>
<keyword evidence="1" id="KW-1133">Transmembrane helix</keyword>
<evidence type="ECO:0000313" key="3">
    <source>
        <dbReference type="Proteomes" id="UP001501461"/>
    </source>
</evidence>
<keyword evidence="3" id="KW-1185">Reference proteome</keyword>
<reference evidence="2 3" key="1">
    <citation type="journal article" date="2019" name="Int. J. Syst. Evol. Microbiol.">
        <title>The Global Catalogue of Microorganisms (GCM) 10K type strain sequencing project: providing services to taxonomists for standard genome sequencing and annotation.</title>
        <authorList>
            <consortium name="The Broad Institute Genomics Platform"/>
            <consortium name="The Broad Institute Genome Sequencing Center for Infectious Disease"/>
            <person name="Wu L."/>
            <person name="Ma J."/>
        </authorList>
    </citation>
    <scope>NUCLEOTIDE SEQUENCE [LARGE SCALE GENOMIC DNA]</scope>
    <source>
        <strain evidence="2 3">JCM 13595</strain>
    </source>
</reference>
<evidence type="ECO:0000256" key="1">
    <source>
        <dbReference type="SAM" id="Phobius"/>
    </source>
</evidence>
<gene>
    <name evidence="2" type="ORF">GCM10009720_05760</name>
</gene>
<name>A0ABN2U3X2_9MICC</name>
<dbReference type="EMBL" id="BAAAMN010000009">
    <property type="protein sequence ID" value="GAA2028800.1"/>
    <property type="molecule type" value="Genomic_DNA"/>
</dbReference>
<organism evidence="2 3">
    <name type="scientific">Yaniella flava</name>
    <dbReference type="NCBI Taxonomy" id="287930"/>
    <lineage>
        <taxon>Bacteria</taxon>
        <taxon>Bacillati</taxon>
        <taxon>Actinomycetota</taxon>
        <taxon>Actinomycetes</taxon>
        <taxon>Micrococcales</taxon>
        <taxon>Micrococcaceae</taxon>
        <taxon>Yaniella</taxon>
    </lineage>
</organism>
<keyword evidence="1" id="KW-0812">Transmembrane</keyword>
<comment type="caution">
    <text evidence="2">The sequence shown here is derived from an EMBL/GenBank/DDBJ whole genome shotgun (WGS) entry which is preliminary data.</text>
</comment>
<dbReference type="Proteomes" id="UP001501461">
    <property type="component" value="Unassembled WGS sequence"/>
</dbReference>